<feature type="domain" description="HTH tetR-type" evidence="6">
    <location>
        <begin position="8"/>
        <end position="68"/>
    </location>
</feature>
<dbReference type="PROSITE" id="PS50977">
    <property type="entry name" value="HTH_TETR_2"/>
    <property type="match status" value="1"/>
</dbReference>
<dbReference type="InterPro" id="IPR050109">
    <property type="entry name" value="HTH-type_TetR-like_transc_reg"/>
</dbReference>
<dbReference type="InterPro" id="IPR036271">
    <property type="entry name" value="Tet_transcr_reg_TetR-rel_C_sf"/>
</dbReference>
<evidence type="ECO:0000313" key="8">
    <source>
        <dbReference type="Proteomes" id="UP001651050"/>
    </source>
</evidence>
<gene>
    <name evidence="7" type="ORF">M1843_13750</name>
</gene>
<keyword evidence="3 5" id="KW-0238">DNA-binding</keyword>
<evidence type="ECO:0000256" key="1">
    <source>
        <dbReference type="ARBA" id="ARBA00022491"/>
    </source>
</evidence>
<feature type="DNA-binding region" description="H-T-H motif" evidence="5">
    <location>
        <begin position="31"/>
        <end position="50"/>
    </location>
</feature>
<keyword evidence="1" id="KW-0678">Repressor</keyword>
<evidence type="ECO:0000256" key="3">
    <source>
        <dbReference type="ARBA" id="ARBA00023125"/>
    </source>
</evidence>
<dbReference type="RefSeq" id="WP_416344674.1">
    <property type="nucleotide sequence ID" value="NZ_JALQCY010000004.1"/>
</dbReference>
<proteinExistence type="predicted"/>
<dbReference type="Pfam" id="PF13977">
    <property type="entry name" value="TetR_C_6"/>
    <property type="match status" value="1"/>
</dbReference>
<dbReference type="PANTHER" id="PTHR30055:SF234">
    <property type="entry name" value="HTH-TYPE TRANSCRIPTIONAL REGULATOR BETI"/>
    <property type="match status" value="1"/>
</dbReference>
<evidence type="ECO:0000256" key="2">
    <source>
        <dbReference type="ARBA" id="ARBA00023015"/>
    </source>
</evidence>
<protein>
    <submittedName>
        <fullName evidence="7">TetR/AcrR family transcriptional regulator</fullName>
    </submittedName>
</protein>
<dbReference type="InterPro" id="IPR001647">
    <property type="entry name" value="HTH_TetR"/>
</dbReference>
<evidence type="ECO:0000256" key="5">
    <source>
        <dbReference type="PROSITE-ProRule" id="PRU00335"/>
    </source>
</evidence>
<keyword evidence="2" id="KW-0805">Transcription regulation</keyword>
<dbReference type="SUPFAM" id="SSF48498">
    <property type="entry name" value="Tetracyclin repressor-like, C-terminal domain"/>
    <property type="match status" value="1"/>
</dbReference>
<organism evidence="7 8">
    <name type="scientific">Isoptericola peretonis</name>
    <dbReference type="NCBI Taxonomy" id="2918523"/>
    <lineage>
        <taxon>Bacteria</taxon>
        <taxon>Bacillati</taxon>
        <taxon>Actinomycetota</taxon>
        <taxon>Actinomycetes</taxon>
        <taxon>Micrococcales</taxon>
        <taxon>Promicromonosporaceae</taxon>
        <taxon>Isoptericola</taxon>
    </lineage>
</organism>
<dbReference type="PANTHER" id="PTHR30055">
    <property type="entry name" value="HTH-TYPE TRANSCRIPTIONAL REGULATOR RUTR"/>
    <property type="match status" value="1"/>
</dbReference>
<sequence>MPRRVDHDERRRQITDACRRVVARDGLEAATFQAVAGEAGVSVRLVQYYFGHKRGLLVATHRAVIEGSAGRFGGGLPEGGGEPPPRAVLSAVLAALLPLDDARRADAVVLAAFHAAALTNEAIEPEELRGAPRALVDLVAAQVLRARGGEPDDRRERAARTDAEVVLASAAGLTQGMLAGHLTGDVALAVVDRLLDHVVGMPGGVSGTS</sequence>
<name>A0ABT0J5P4_9MICO</name>
<evidence type="ECO:0000259" key="6">
    <source>
        <dbReference type="PROSITE" id="PS50977"/>
    </source>
</evidence>
<dbReference type="Gene3D" id="1.10.357.10">
    <property type="entry name" value="Tetracycline Repressor, domain 2"/>
    <property type="match status" value="1"/>
</dbReference>
<accession>A0ABT0J5P4</accession>
<evidence type="ECO:0000256" key="4">
    <source>
        <dbReference type="ARBA" id="ARBA00023163"/>
    </source>
</evidence>
<dbReference type="Pfam" id="PF00440">
    <property type="entry name" value="TetR_N"/>
    <property type="match status" value="1"/>
</dbReference>
<dbReference type="InterPro" id="IPR009057">
    <property type="entry name" value="Homeodomain-like_sf"/>
</dbReference>
<keyword evidence="4" id="KW-0804">Transcription</keyword>
<keyword evidence="8" id="KW-1185">Reference proteome</keyword>
<dbReference type="SUPFAM" id="SSF46689">
    <property type="entry name" value="Homeodomain-like"/>
    <property type="match status" value="1"/>
</dbReference>
<comment type="caution">
    <text evidence="7">The sequence shown here is derived from an EMBL/GenBank/DDBJ whole genome shotgun (WGS) entry which is preliminary data.</text>
</comment>
<dbReference type="EMBL" id="JALQCY010000004">
    <property type="protein sequence ID" value="MCK9794811.1"/>
    <property type="molecule type" value="Genomic_DNA"/>
</dbReference>
<reference evidence="7 8" key="1">
    <citation type="submission" date="2022-02" db="EMBL/GenBank/DDBJ databases">
        <title>The car tank lid bacteriome: a reservoir of bacteria with potential in bioremediation of fuel.</title>
        <authorList>
            <person name="Vidal-Verdu A."/>
            <person name="Gomez-Martinez D."/>
            <person name="Latorre-Perez A."/>
            <person name="Pereto J."/>
            <person name="Porcar M."/>
        </authorList>
    </citation>
    <scope>NUCLEOTIDE SEQUENCE [LARGE SCALE GENOMIC DNA]</scope>
    <source>
        <strain evidence="7 8">4D.3</strain>
    </source>
</reference>
<dbReference type="InterPro" id="IPR039538">
    <property type="entry name" value="BetI_C"/>
</dbReference>
<evidence type="ECO:0000313" key="7">
    <source>
        <dbReference type="EMBL" id="MCK9794811.1"/>
    </source>
</evidence>
<dbReference type="Proteomes" id="UP001651050">
    <property type="component" value="Unassembled WGS sequence"/>
</dbReference>